<evidence type="ECO:0000259" key="2">
    <source>
        <dbReference type="SMART" id="SM00014"/>
    </source>
</evidence>
<dbReference type="InterPro" id="IPR000326">
    <property type="entry name" value="PAP2/HPO"/>
</dbReference>
<proteinExistence type="predicted"/>
<evidence type="ECO:0000313" key="3">
    <source>
        <dbReference type="EMBL" id="MYL84572.1"/>
    </source>
</evidence>
<sequence>MDLFFTAITWIGSLYVLLPLSMLLCLLLVLDGKYAQSTFISLSLLLTVASVHVAKLLFRRPRPSSEGLIVAMPPDWSFPSAHTAQATSFFLSLTFVIFQFLPPTWATLFSVLNLFLVFCVGYSRIYLQVHYVSDVLAGFILAMIVVAGLYYVILFRK</sequence>
<keyword evidence="1" id="KW-1133">Transmembrane helix</keyword>
<dbReference type="EMBL" id="WVUD01000036">
    <property type="protein sequence ID" value="MYL84572.1"/>
    <property type="molecule type" value="Genomic_DNA"/>
</dbReference>
<dbReference type="SMART" id="SM00014">
    <property type="entry name" value="acidPPc"/>
    <property type="match status" value="1"/>
</dbReference>
<feature type="transmembrane region" description="Helical" evidence="1">
    <location>
        <begin position="37"/>
        <end position="58"/>
    </location>
</feature>
<reference evidence="3 4" key="1">
    <citation type="submission" date="2020-01" db="EMBL/GenBank/DDBJ databases">
        <title>Genome sequence of Desulfovibrio aerotolerans DSM 16695(T).</title>
        <authorList>
            <person name="Karnachuk O."/>
            <person name="Avakyan M."/>
            <person name="Mardanov A."/>
            <person name="Kadnikov V."/>
            <person name="Ravin N."/>
        </authorList>
    </citation>
    <scope>NUCLEOTIDE SEQUENCE [LARGE SCALE GENOMIC DNA]</scope>
    <source>
        <strain evidence="3 4">DSM 16695</strain>
    </source>
</reference>
<dbReference type="RefSeq" id="WP_160962734.1">
    <property type="nucleotide sequence ID" value="NZ_WVUD01000036.1"/>
</dbReference>
<dbReference type="PANTHER" id="PTHR14969">
    <property type="entry name" value="SPHINGOSINE-1-PHOSPHATE PHOSPHOHYDROLASE"/>
    <property type="match status" value="1"/>
</dbReference>
<evidence type="ECO:0000256" key="1">
    <source>
        <dbReference type="SAM" id="Phobius"/>
    </source>
</evidence>
<dbReference type="AlphaFoldDB" id="A0A7C9MQJ8"/>
<dbReference type="InterPro" id="IPR036938">
    <property type="entry name" value="PAP2/HPO_sf"/>
</dbReference>
<dbReference type="PANTHER" id="PTHR14969:SF13">
    <property type="entry name" value="AT30094P"/>
    <property type="match status" value="1"/>
</dbReference>
<keyword evidence="1" id="KW-0812">Transmembrane</keyword>
<gene>
    <name evidence="3" type="ORF">GTA51_15735</name>
</gene>
<dbReference type="SUPFAM" id="SSF48317">
    <property type="entry name" value="Acid phosphatase/Vanadium-dependent haloperoxidase"/>
    <property type="match status" value="1"/>
</dbReference>
<name>A0A7C9MQJ8_9BACT</name>
<protein>
    <submittedName>
        <fullName evidence="3">Phosphatase PAP2 family protein</fullName>
    </submittedName>
</protein>
<accession>A0A7C9MQJ8</accession>
<dbReference type="CDD" id="cd03392">
    <property type="entry name" value="PAP2_like_2"/>
    <property type="match status" value="1"/>
</dbReference>
<keyword evidence="4" id="KW-1185">Reference proteome</keyword>
<keyword evidence="1" id="KW-0472">Membrane</keyword>
<dbReference type="Gene3D" id="1.20.144.10">
    <property type="entry name" value="Phosphatidic acid phosphatase type 2/haloperoxidase"/>
    <property type="match status" value="1"/>
</dbReference>
<feature type="transmembrane region" description="Helical" evidence="1">
    <location>
        <begin position="6"/>
        <end position="30"/>
    </location>
</feature>
<feature type="domain" description="Phosphatidic acid phosphatase type 2/haloperoxidase" evidence="2">
    <location>
        <begin position="38"/>
        <end position="150"/>
    </location>
</feature>
<comment type="caution">
    <text evidence="3">The sequence shown here is derived from an EMBL/GenBank/DDBJ whole genome shotgun (WGS) entry which is preliminary data.</text>
</comment>
<organism evidence="3 4">
    <name type="scientific">Solidesulfovibrio aerotolerans</name>
    <dbReference type="NCBI Taxonomy" id="295255"/>
    <lineage>
        <taxon>Bacteria</taxon>
        <taxon>Pseudomonadati</taxon>
        <taxon>Thermodesulfobacteriota</taxon>
        <taxon>Desulfovibrionia</taxon>
        <taxon>Desulfovibrionales</taxon>
        <taxon>Desulfovibrionaceae</taxon>
        <taxon>Solidesulfovibrio</taxon>
    </lineage>
</organism>
<dbReference type="Pfam" id="PF01569">
    <property type="entry name" value="PAP2"/>
    <property type="match status" value="1"/>
</dbReference>
<feature type="transmembrane region" description="Helical" evidence="1">
    <location>
        <begin position="105"/>
        <end position="123"/>
    </location>
</feature>
<evidence type="ECO:0000313" key="4">
    <source>
        <dbReference type="Proteomes" id="UP000482487"/>
    </source>
</evidence>
<dbReference type="OrthoDB" id="9801622at2"/>
<feature type="transmembrane region" description="Helical" evidence="1">
    <location>
        <begin position="78"/>
        <end position="98"/>
    </location>
</feature>
<feature type="transmembrane region" description="Helical" evidence="1">
    <location>
        <begin position="135"/>
        <end position="155"/>
    </location>
</feature>
<dbReference type="Proteomes" id="UP000482487">
    <property type="component" value="Unassembled WGS sequence"/>
</dbReference>